<evidence type="ECO:0000256" key="5">
    <source>
        <dbReference type="ARBA" id="ARBA00023136"/>
    </source>
</evidence>
<evidence type="ECO:0000313" key="8">
    <source>
        <dbReference type="Proteomes" id="UP001187192"/>
    </source>
</evidence>
<name>A0AA88DPG1_FICCA</name>
<comment type="caution">
    <text evidence="7">The sequence shown here is derived from an EMBL/GenBank/DDBJ whole genome shotgun (WGS) entry which is preliminary data.</text>
</comment>
<dbReference type="GO" id="GO:0016020">
    <property type="term" value="C:membrane"/>
    <property type="evidence" value="ECO:0007669"/>
    <property type="project" value="UniProtKB-SubCell"/>
</dbReference>
<keyword evidence="4" id="KW-0677">Repeat</keyword>
<evidence type="ECO:0000256" key="2">
    <source>
        <dbReference type="ARBA" id="ARBA00022614"/>
    </source>
</evidence>
<reference evidence="7" key="1">
    <citation type="submission" date="2023-07" db="EMBL/GenBank/DDBJ databases">
        <title>draft genome sequence of fig (Ficus carica).</title>
        <authorList>
            <person name="Takahashi T."/>
            <person name="Nishimura K."/>
        </authorList>
    </citation>
    <scope>NUCLEOTIDE SEQUENCE</scope>
</reference>
<dbReference type="PRINTS" id="PR00019">
    <property type="entry name" value="LEURICHRPT"/>
</dbReference>
<dbReference type="Proteomes" id="UP001187192">
    <property type="component" value="Unassembled WGS sequence"/>
</dbReference>
<keyword evidence="3" id="KW-0732">Signal</keyword>
<organism evidence="7 8">
    <name type="scientific">Ficus carica</name>
    <name type="common">Common fig</name>
    <dbReference type="NCBI Taxonomy" id="3494"/>
    <lineage>
        <taxon>Eukaryota</taxon>
        <taxon>Viridiplantae</taxon>
        <taxon>Streptophyta</taxon>
        <taxon>Embryophyta</taxon>
        <taxon>Tracheophyta</taxon>
        <taxon>Spermatophyta</taxon>
        <taxon>Magnoliopsida</taxon>
        <taxon>eudicotyledons</taxon>
        <taxon>Gunneridae</taxon>
        <taxon>Pentapetalae</taxon>
        <taxon>rosids</taxon>
        <taxon>fabids</taxon>
        <taxon>Rosales</taxon>
        <taxon>Moraceae</taxon>
        <taxon>Ficeae</taxon>
        <taxon>Ficus</taxon>
    </lineage>
</organism>
<keyword evidence="6" id="KW-0325">Glycoprotein</keyword>
<keyword evidence="8" id="KW-1185">Reference proteome</keyword>
<accession>A0AA88DPG1</accession>
<proteinExistence type="predicted"/>
<evidence type="ECO:0000256" key="4">
    <source>
        <dbReference type="ARBA" id="ARBA00022737"/>
    </source>
</evidence>
<evidence type="ECO:0000256" key="1">
    <source>
        <dbReference type="ARBA" id="ARBA00004370"/>
    </source>
</evidence>
<gene>
    <name evidence="7" type="ORF">TIFTF001_028235</name>
</gene>
<dbReference type="FunFam" id="3.80.10.10:FF:000041">
    <property type="entry name" value="LRR receptor-like serine/threonine-protein kinase ERECTA"/>
    <property type="match status" value="1"/>
</dbReference>
<dbReference type="PROSITE" id="PS51450">
    <property type="entry name" value="LRR"/>
    <property type="match status" value="1"/>
</dbReference>
<keyword evidence="5" id="KW-0472">Membrane</keyword>
<keyword evidence="2" id="KW-0433">Leucine-rich repeat</keyword>
<dbReference type="AlphaFoldDB" id="A0AA88DPG1"/>
<evidence type="ECO:0000256" key="6">
    <source>
        <dbReference type="ARBA" id="ARBA00023180"/>
    </source>
</evidence>
<evidence type="ECO:0000256" key="3">
    <source>
        <dbReference type="ARBA" id="ARBA00022729"/>
    </source>
</evidence>
<dbReference type="InterPro" id="IPR052595">
    <property type="entry name" value="LRRC69/RLP"/>
</dbReference>
<dbReference type="Gene3D" id="3.80.10.10">
    <property type="entry name" value="Ribonuclease Inhibitor"/>
    <property type="match status" value="3"/>
</dbReference>
<evidence type="ECO:0000313" key="7">
    <source>
        <dbReference type="EMBL" id="GMN59147.1"/>
    </source>
</evidence>
<dbReference type="InterPro" id="IPR001611">
    <property type="entry name" value="Leu-rich_rpt"/>
</dbReference>
<dbReference type="PANTHER" id="PTHR48057:SF19">
    <property type="entry name" value="LEUCINE-RICH REPEAT-CONTAINING N-TERMINAL PLANT-TYPE DOMAIN-CONTAINING PROTEIN"/>
    <property type="match status" value="1"/>
</dbReference>
<dbReference type="EMBL" id="BTGU01000084">
    <property type="protein sequence ID" value="GMN59147.1"/>
    <property type="molecule type" value="Genomic_DNA"/>
</dbReference>
<sequence length="422" mass="47048">MTSSSLSSLDLSHNNLEGFIPTSIFELGNLTSLDQSYNKLNGTKHRQMFQGSSELNTLRLSSNRLKLFPELENLSNLVILDLSNNQISGEIPTWIWEVGDGGLVRLNLSYNYLMGMQEPFFFPETLEALDLHFNQLQGNIPVFPKFLGYIDLSSNNFTSLPYDNFQNLTTRVTFCSLSNNSITGEVSENICAVKDILALDLSHNKLSGRIPTCLIETSNSLVMLNLAENNFKGAIPDVFPSGCTLKALDLHGNFIEGEIPKSLANCSELEVLHLGQNELIGEFPCLLMNLSTFHILSLQSNKLSGSIECPNANASWPLLQILDLAHNNLSGELPRRWLTKLQRMMGDGDEGHSEFLRLDFEYSHYIFYGSPPPGIHYVYTVTLCQGSGFGGRLLNQQWLKEPFSVVEVCLVIEELKTAGHFG</sequence>
<dbReference type="InterPro" id="IPR032675">
    <property type="entry name" value="LRR_dom_sf"/>
</dbReference>
<dbReference type="SUPFAM" id="SSF52058">
    <property type="entry name" value="L domain-like"/>
    <property type="match status" value="1"/>
</dbReference>
<protein>
    <submittedName>
        <fullName evidence="7">Uncharacterized protein</fullName>
    </submittedName>
</protein>
<dbReference type="PANTHER" id="PTHR48057">
    <property type="entry name" value="LEUCINE-RICH REPEAT SERINE/THREONINE-PROTEIN KINASE 1"/>
    <property type="match status" value="1"/>
</dbReference>
<comment type="subcellular location">
    <subcellularLocation>
        <location evidence="1">Membrane</location>
    </subcellularLocation>
</comment>
<dbReference type="Pfam" id="PF00560">
    <property type="entry name" value="LRR_1"/>
    <property type="match status" value="6"/>
</dbReference>